<evidence type="ECO:0000313" key="4">
    <source>
        <dbReference type="Proteomes" id="UP001159363"/>
    </source>
</evidence>
<organism evidence="3 4">
    <name type="scientific">Dryococelus australis</name>
    <dbReference type="NCBI Taxonomy" id="614101"/>
    <lineage>
        <taxon>Eukaryota</taxon>
        <taxon>Metazoa</taxon>
        <taxon>Ecdysozoa</taxon>
        <taxon>Arthropoda</taxon>
        <taxon>Hexapoda</taxon>
        <taxon>Insecta</taxon>
        <taxon>Pterygota</taxon>
        <taxon>Neoptera</taxon>
        <taxon>Polyneoptera</taxon>
        <taxon>Phasmatodea</taxon>
        <taxon>Verophasmatodea</taxon>
        <taxon>Anareolatae</taxon>
        <taxon>Phasmatidae</taxon>
        <taxon>Eurycanthinae</taxon>
        <taxon>Dryococelus</taxon>
    </lineage>
</organism>
<proteinExistence type="predicted"/>
<feature type="signal peptide" evidence="2">
    <location>
        <begin position="1"/>
        <end position="19"/>
    </location>
</feature>
<keyword evidence="4" id="KW-1185">Reference proteome</keyword>
<name>A0ABQ9H880_9NEOP</name>
<dbReference type="Proteomes" id="UP001159363">
    <property type="component" value="Chromosome 5"/>
</dbReference>
<feature type="region of interest" description="Disordered" evidence="1">
    <location>
        <begin position="599"/>
        <end position="623"/>
    </location>
</feature>
<protein>
    <submittedName>
        <fullName evidence="3">Uncharacterized protein</fullName>
    </submittedName>
</protein>
<feature type="chain" id="PRO_5045396774" evidence="2">
    <location>
        <begin position="20"/>
        <end position="966"/>
    </location>
</feature>
<reference evidence="3 4" key="1">
    <citation type="submission" date="2023-02" db="EMBL/GenBank/DDBJ databases">
        <title>LHISI_Scaffold_Assembly.</title>
        <authorList>
            <person name="Stuart O.P."/>
            <person name="Cleave R."/>
            <person name="Magrath M.J.L."/>
            <person name="Mikheyev A.S."/>
        </authorList>
    </citation>
    <scope>NUCLEOTIDE SEQUENCE [LARGE SCALE GENOMIC DNA]</scope>
    <source>
        <strain evidence="3">Daus_M_001</strain>
        <tissue evidence="3">Leg muscle</tissue>
    </source>
</reference>
<evidence type="ECO:0000256" key="2">
    <source>
        <dbReference type="SAM" id="SignalP"/>
    </source>
</evidence>
<feature type="compositionally biased region" description="Polar residues" evidence="1">
    <location>
        <begin position="378"/>
        <end position="391"/>
    </location>
</feature>
<feature type="region of interest" description="Disordered" evidence="1">
    <location>
        <begin position="351"/>
        <end position="391"/>
    </location>
</feature>
<dbReference type="EMBL" id="JARBHB010000006">
    <property type="protein sequence ID" value="KAJ8880313.1"/>
    <property type="molecule type" value="Genomic_DNA"/>
</dbReference>
<sequence length="966" mass="106819">MTMIHLQCPLITLALCSNAGPWTSSVAPTVCRPLHSRCSDGSLAVAYDRPSSEEPGLPTHTASLTAPSVYLLCAWPGHHRQTKQSKAWVDTRHTTLTPYPHPPPPDSAGDFKGFEITRRFPASWKATVGDWSNAFCREELEFANNVPDTLPNPHPFHPQRKRNEAEVIFHSQSPHRDPTLVRSHSAADLPWRSQLVRRQSGVREALGSNPGQGMGNLDEIGLITVQGQSKIAAPKGIKQISSATSAERGQLVTIIAAVNAIGNALPPILIFRRVHFKDRMFFGGPPGFSSENKTTNSAGQKASASETVEEQTTGASSDSHTVGSVTPCTNREVKKIMVTPEDILPYPKAEPRETATRGKRWAEGGGEIPEETRRPAASSGTIPTCENPGATSSKIEATVNSLHPTELQDGSSLSKFQGRARLRIGKPRCSRSAGPRVRFPVWSKRSGECWDGSSVHVTADSYHVPAYLIDLLHLQRPRFRREVLPYHLPQVPVRMIPLIAVNKEWATSQQKFAVCSSEFLKLPQQRQTASLRGDRKSPRSMIASRHLCLSGEGYKCALDTLFRPAVVSSKAGRCIVVNEREVSRTVKAGYLSSRQLQLHSSPRLATSDVRRNSGRGGNQPKKPYLASRANIALALLGDLKSNPVISMKPHMERVKLCRERKVNTKASERINVHVFTQKKRPRRKDSCQQIFSIKYRRLVDRIVYMAQKRRSIGVRSGERAGHGTGPPLAIHICRHISIQPFGFPAVSTCFPIHRHDIDKSFNHALHFCLHCSLAEHTQQYARVLFIDERSAGFTSQNHVHAVTVPRRNQSKAPSVASEQNPYVPACTTSCMTRRRTDPRALLHAARCAACMSDGLPLSNTQASPQFAGVDRPHEGSDVEMDTCRKANPREAGACRENPPSDDNTRHVSFISHTNNARDTAICKQTNRHMAKLHISQSPIRPERRLKTTFCGTRNGDAACGPWEEEV</sequence>
<keyword evidence="2" id="KW-0732">Signal</keyword>
<gene>
    <name evidence="3" type="ORF">PR048_016779</name>
</gene>
<accession>A0ABQ9H880</accession>
<feature type="compositionally biased region" description="Polar residues" evidence="1">
    <location>
        <begin position="289"/>
        <end position="326"/>
    </location>
</feature>
<feature type="region of interest" description="Disordered" evidence="1">
    <location>
        <begin position="286"/>
        <end position="326"/>
    </location>
</feature>
<feature type="compositionally biased region" description="Basic and acidic residues" evidence="1">
    <location>
        <begin position="351"/>
        <end position="362"/>
    </location>
</feature>
<evidence type="ECO:0000313" key="3">
    <source>
        <dbReference type="EMBL" id="KAJ8880313.1"/>
    </source>
</evidence>
<evidence type="ECO:0000256" key="1">
    <source>
        <dbReference type="SAM" id="MobiDB-lite"/>
    </source>
</evidence>
<comment type="caution">
    <text evidence="3">The sequence shown here is derived from an EMBL/GenBank/DDBJ whole genome shotgun (WGS) entry which is preliminary data.</text>
</comment>